<feature type="domain" description="Gamma tubulin complex component protein N-terminal" evidence="9">
    <location>
        <begin position="231"/>
        <end position="545"/>
    </location>
</feature>
<evidence type="ECO:0000256" key="6">
    <source>
        <dbReference type="SAM" id="MobiDB-lite"/>
    </source>
</evidence>
<dbReference type="InterPro" id="IPR041470">
    <property type="entry name" value="GCP_N"/>
</dbReference>
<dbReference type="InterPro" id="IPR040457">
    <property type="entry name" value="GCP_C"/>
</dbReference>
<evidence type="ECO:0000256" key="3">
    <source>
        <dbReference type="ARBA" id="ARBA00022701"/>
    </source>
</evidence>
<dbReference type="Pfam" id="PF14609">
    <property type="entry name" value="GCP5-Mod21_N"/>
    <property type="match status" value="1"/>
</dbReference>
<evidence type="ECO:0000256" key="1">
    <source>
        <dbReference type="ARBA" id="ARBA00010337"/>
    </source>
</evidence>
<dbReference type="Pfam" id="PF04130">
    <property type="entry name" value="GCP_C_terminal"/>
    <property type="match status" value="1"/>
</dbReference>
<protein>
    <recommendedName>
        <fullName evidence="5">Spindle pole body component</fullName>
    </recommendedName>
</protein>
<keyword evidence="4 5" id="KW-0206">Cytoskeleton</keyword>
<evidence type="ECO:0000259" key="7">
    <source>
        <dbReference type="Pfam" id="PF04130"/>
    </source>
</evidence>
<evidence type="ECO:0000256" key="4">
    <source>
        <dbReference type="ARBA" id="ARBA00023212"/>
    </source>
</evidence>
<dbReference type="InterPro" id="IPR042241">
    <property type="entry name" value="GCP_C_sf"/>
</dbReference>
<evidence type="ECO:0000313" key="11">
    <source>
        <dbReference type="Proteomes" id="UP001521116"/>
    </source>
</evidence>
<dbReference type="InterPro" id="IPR032797">
    <property type="entry name" value="Mod21_N"/>
</dbReference>
<dbReference type="CDD" id="cd22572">
    <property type="entry name" value="GCP5_NTD"/>
    <property type="match status" value="1"/>
</dbReference>
<name>A0ABR3SU49_9PEZI</name>
<gene>
    <name evidence="10" type="ORF">SLS56_005889</name>
</gene>
<sequence>MAHSANLNSAATELIYKIVGPSASDNPRKFRKTRDAVLRGLRAQQWQRVNQFDVQDSYEGLVEKFIVLDREDLAEALENRLRELIRRSTRWTPDILALFLSLSDRPVEKAKLENLANLKPKETSPALTWADIIADDPLDEEGVWDDIDYAAESSEDEPAPKQRKRTATRDVTPASSVVDEDEFTTAAEACIITPDSSALKEIADSQFWGQEHKRDSLVPKQEAHITELQAVRETLFMLSGLPTSLFTLNKDLTRMECSKRFALSHAMSPTWRHQLQWFANVGTTLLQLRSWVRAEQSIALLQTFRAAVTEEVRAFDKYIAQLQECCLESNRPLIVSLIDVTSKTQSRGDLLLNLRKLISKASRIVHRTPFILLECLYEEINMAQMAGDADLFPFFARIFFQCLQTYLKPIRRWMEQGELGMDDQIFFVGMVDKSSEAVSLWHDQYVLRHDTAGTLHAPSFLQPAAKKIFNSGKSVVFLKELGQYGTETSSGAEPRLDFEAVCGESIFDSSSIPLAPFSELFSLAFEDWIRSKYTFASTILRERLFSGYGLWQSLDALEFIHLSKDGSLMQAFADTIFEKLDRGRSGWNDRYVMSEIARSIYGTVSSVKTDKLAVRTVAIKDKGISPRSVKALAAIAVDYFLPWHIVNVIQRSSAISYQRIFVLLLQVYRARYVLRTSNLWRSTSALHQSQTNTSQLHASPRTKHLQYHLRHRLLWLADNLHSYLTETVIAAATAQLRKDMATAADIDVMAALHTAHVKALEERCLLAPRLATIHSALIELLDLAVAFADLTGEAEQADGGFLAPGAFGSSGRSSGSAEGGRRKSGGRKRPENRNRRTSGLQVAMAEVSDSSSDEEGGEDGGGNGEGRRKRAATRTGLSMEQKLVRMEETFEQNFGFVVAGLRGVSRAGGERCWEMLGERLEWESAQGKVGGGER</sequence>
<accession>A0ABR3SU49</accession>
<evidence type="ECO:0000259" key="8">
    <source>
        <dbReference type="Pfam" id="PF14609"/>
    </source>
</evidence>
<reference evidence="10 11" key="1">
    <citation type="submission" date="2024-02" db="EMBL/GenBank/DDBJ databases">
        <title>De novo assembly and annotation of 12 fungi associated with fruit tree decline syndrome in Ontario, Canada.</title>
        <authorList>
            <person name="Sulman M."/>
            <person name="Ellouze W."/>
            <person name="Ilyukhin E."/>
        </authorList>
    </citation>
    <scope>NUCLEOTIDE SEQUENCE [LARGE SCALE GENOMIC DNA]</scope>
    <source>
        <strain evidence="10 11">M1-105</strain>
    </source>
</reference>
<proteinExistence type="inferred from homology"/>
<comment type="caution">
    <text evidence="10">The sequence shown here is derived from an EMBL/GenBank/DDBJ whole genome shotgun (WGS) entry which is preliminary data.</text>
</comment>
<dbReference type="PANTHER" id="PTHR19302:SF33">
    <property type="entry name" value="GAMMA-TUBULIN COMPLEX COMPONENT 5"/>
    <property type="match status" value="1"/>
</dbReference>
<organism evidence="10 11">
    <name type="scientific">Neofusicoccum ribis</name>
    <dbReference type="NCBI Taxonomy" id="45134"/>
    <lineage>
        <taxon>Eukaryota</taxon>
        <taxon>Fungi</taxon>
        <taxon>Dikarya</taxon>
        <taxon>Ascomycota</taxon>
        <taxon>Pezizomycotina</taxon>
        <taxon>Dothideomycetes</taxon>
        <taxon>Dothideomycetes incertae sedis</taxon>
        <taxon>Botryosphaeriales</taxon>
        <taxon>Botryosphaeriaceae</taxon>
        <taxon>Neofusicoccum</taxon>
    </lineage>
</organism>
<comment type="subcellular location">
    <subcellularLocation>
        <location evidence="5">Cytoplasm</location>
        <location evidence="5">Cytoskeleton</location>
        <location evidence="5">Microtubule organizing center</location>
    </subcellularLocation>
</comment>
<dbReference type="Gene3D" id="1.20.120.1900">
    <property type="entry name" value="Gamma-tubulin complex, C-terminal domain"/>
    <property type="match status" value="1"/>
</dbReference>
<feature type="compositionally biased region" description="Low complexity" evidence="6">
    <location>
        <begin position="805"/>
        <end position="816"/>
    </location>
</feature>
<feature type="domain" description="Gamma tubulin complex component C-terminal" evidence="7">
    <location>
        <begin position="551"/>
        <end position="922"/>
    </location>
</feature>
<evidence type="ECO:0000256" key="5">
    <source>
        <dbReference type="RuleBase" id="RU363050"/>
    </source>
</evidence>
<dbReference type="InterPro" id="IPR059169">
    <property type="entry name" value="GCP5_N_ext"/>
</dbReference>
<evidence type="ECO:0000259" key="9">
    <source>
        <dbReference type="Pfam" id="PF17681"/>
    </source>
</evidence>
<comment type="similarity">
    <text evidence="1 5">Belongs to the TUBGCP family.</text>
</comment>
<keyword evidence="11" id="KW-1185">Reference proteome</keyword>
<feature type="domain" description="Gamma-Tubulin ring complex non-core subunit mod21 N-terminal" evidence="8">
    <location>
        <begin position="67"/>
        <end position="156"/>
    </location>
</feature>
<keyword evidence="3 5" id="KW-0493">Microtubule</keyword>
<dbReference type="Pfam" id="PF17681">
    <property type="entry name" value="GCP_N_terminal"/>
    <property type="match status" value="1"/>
</dbReference>
<dbReference type="PANTHER" id="PTHR19302">
    <property type="entry name" value="GAMMA TUBULIN COMPLEX PROTEIN"/>
    <property type="match status" value="1"/>
</dbReference>
<feature type="region of interest" description="Disordered" evidence="6">
    <location>
        <begin position="801"/>
        <end position="876"/>
    </location>
</feature>
<dbReference type="Proteomes" id="UP001521116">
    <property type="component" value="Unassembled WGS sequence"/>
</dbReference>
<keyword evidence="2 5" id="KW-0963">Cytoplasm</keyword>
<dbReference type="EMBL" id="JAJVDC020000062">
    <property type="protein sequence ID" value="KAL1628544.1"/>
    <property type="molecule type" value="Genomic_DNA"/>
</dbReference>
<dbReference type="InterPro" id="IPR007259">
    <property type="entry name" value="GCP"/>
</dbReference>
<evidence type="ECO:0000256" key="2">
    <source>
        <dbReference type="ARBA" id="ARBA00022490"/>
    </source>
</evidence>
<feature type="region of interest" description="Disordered" evidence="6">
    <location>
        <begin position="151"/>
        <end position="176"/>
    </location>
</feature>
<evidence type="ECO:0000313" key="10">
    <source>
        <dbReference type="EMBL" id="KAL1628544.1"/>
    </source>
</evidence>